<sequence>MGKFDVPGYDVMDSDGQNLKSNNPTPKSEYDADDEKKCQEGETRNEESSVKGEGVVEEEGQKSTSETAGRLKAVAVKKMKIADDPMRVLGLTLREAEFLIEFAHKNIIALEGFIEDISNDILWLVFPWEDNGTLRDFVASRDWEIPERM</sequence>
<dbReference type="Pfam" id="PF07714">
    <property type="entry name" value="PK_Tyr_Ser-Thr"/>
    <property type="match status" value="1"/>
</dbReference>
<evidence type="ECO:0000256" key="1">
    <source>
        <dbReference type="SAM" id="MobiDB-lite"/>
    </source>
</evidence>
<dbReference type="HOGENOM" id="CLU_1751055_0_0_1"/>
<feature type="region of interest" description="Disordered" evidence="1">
    <location>
        <begin position="1"/>
        <end position="68"/>
    </location>
</feature>
<dbReference type="Gene3D" id="1.10.510.10">
    <property type="entry name" value="Transferase(Phosphotransferase) domain 1"/>
    <property type="match status" value="1"/>
</dbReference>
<dbReference type="InterPro" id="IPR011009">
    <property type="entry name" value="Kinase-like_dom_sf"/>
</dbReference>
<name>A0A0C3QVK4_9AGAM</name>
<feature type="domain" description="Protein kinase" evidence="2">
    <location>
        <begin position="45"/>
        <end position="149"/>
    </location>
</feature>
<dbReference type="GO" id="GO:0005524">
    <property type="term" value="F:ATP binding"/>
    <property type="evidence" value="ECO:0007669"/>
    <property type="project" value="InterPro"/>
</dbReference>
<protein>
    <recommendedName>
        <fullName evidence="2">Protein kinase domain-containing protein</fullName>
    </recommendedName>
</protein>
<evidence type="ECO:0000313" key="4">
    <source>
        <dbReference type="Proteomes" id="UP000054248"/>
    </source>
</evidence>
<dbReference type="GO" id="GO:0004672">
    <property type="term" value="F:protein kinase activity"/>
    <property type="evidence" value="ECO:0007669"/>
    <property type="project" value="InterPro"/>
</dbReference>
<dbReference type="OrthoDB" id="4062651at2759"/>
<reference evidence="4" key="2">
    <citation type="submission" date="2015-01" db="EMBL/GenBank/DDBJ databases">
        <title>Evolutionary Origins and Diversification of the Mycorrhizal Mutualists.</title>
        <authorList>
            <consortium name="DOE Joint Genome Institute"/>
            <consortium name="Mycorrhizal Genomics Consortium"/>
            <person name="Kohler A."/>
            <person name="Kuo A."/>
            <person name="Nagy L.G."/>
            <person name="Floudas D."/>
            <person name="Copeland A."/>
            <person name="Barry K.W."/>
            <person name="Cichocki N."/>
            <person name="Veneault-Fourrey C."/>
            <person name="LaButti K."/>
            <person name="Lindquist E.A."/>
            <person name="Lipzen A."/>
            <person name="Lundell T."/>
            <person name="Morin E."/>
            <person name="Murat C."/>
            <person name="Riley R."/>
            <person name="Ohm R."/>
            <person name="Sun H."/>
            <person name="Tunlid A."/>
            <person name="Henrissat B."/>
            <person name="Grigoriev I.V."/>
            <person name="Hibbett D.S."/>
            <person name="Martin F."/>
        </authorList>
    </citation>
    <scope>NUCLEOTIDE SEQUENCE [LARGE SCALE GENOMIC DNA]</scope>
    <source>
        <strain evidence="4">MUT 4182</strain>
    </source>
</reference>
<dbReference type="Proteomes" id="UP000054248">
    <property type="component" value="Unassembled WGS sequence"/>
</dbReference>
<evidence type="ECO:0000313" key="3">
    <source>
        <dbReference type="EMBL" id="KIO33651.1"/>
    </source>
</evidence>
<feature type="compositionally biased region" description="Basic and acidic residues" evidence="1">
    <location>
        <begin position="28"/>
        <end position="50"/>
    </location>
</feature>
<dbReference type="SUPFAM" id="SSF56112">
    <property type="entry name" value="Protein kinase-like (PK-like)"/>
    <property type="match status" value="1"/>
</dbReference>
<dbReference type="PROSITE" id="PS50011">
    <property type="entry name" value="PROTEIN_KINASE_DOM"/>
    <property type="match status" value="1"/>
</dbReference>
<dbReference type="InterPro" id="IPR001245">
    <property type="entry name" value="Ser-Thr/Tyr_kinase_cat_dom"/>
</dbReference>
<feature type="compositionally biased region" description="Polar residues" evidence="1">
    <location>
        <begin position="15"/>
        <end position="26"/>
    </location>
</feature>
<accession>A0A0C3QVK4</accession>
<gene>
    <name evidence="3" type="ORF">M407DRAFT_241012</name>
</gene>
<keyword evidence="4" id="KW-1185">Reference proteome</keyword>
<dbReference type="AlphaFoldDB" id="A0A0C3QVK4"/>
<organism evidence="3 4">
    <name type="scientific">Tulasnella calospora MUT 4182</name>
    <dbReference type="NCBI Taxonomy" id="1051891"/>
    <lineage>
        <taxon>Eukaryota</taxon>
        <taxon>Fungi</taxon>
        <taxon>Dikarya</taxon>
        <taxon>Basidiomycota</taxon>
        <taxon>Agaricomycotina</taxon>
        <taxon>Agaricomycetes</taxon>
        <taxon>Cantharellales</taxon>
        <taxon>Tulasnellaceae</taxon>
        <taxon>Tulasnella</taxon>
    </lineage>
</organism>
<dbReference type="EMBL" id="KN822947">
    <property type="protein sequence ID" value="KIO33651.1"/>
    <property type="molecule type" value="Genomic_DNA"/>
</dbReference>
<proteinExistence type="predicted"/>
<evidence type="ECO:0000259" key="2">
    <source>
        <dbReference type="PROSITE" id="PS50011"/>
    </source>
</evidence>
<reference evidence="3 4" key="1">
    <citation type="submission" date="2014-04" db="EMBL/GenBank/DDBJ databases">
        <authorList>
            <consortium name="DOE Joint Genome Institute"/>
            <person name="Kuo A."/>
            <person name="Girlanda M."/>
            <person name="Perotto S."/>
            <person name="Kohler A."/>
            <person name="Nagy L.G."/>
            <person name="Floudas D."/>
            <person name="Copeland A."/>
            <person name="Barry K.W."/>
            <person name="Cichocki N."/>
            <person name="Veneault-Fourrey C."/>
            <person name="LaButti K."/>
            <person name="Lindquist E.A."/>
            <person name="Lipzen A."/>
            <person name="Lundell T."/>
            <person name="Morin E."/>
            <person name="Murat C."/>
            <person name="Sun H."/>
            <person name="Tunlid A."/>
            <person name="Henrissat B."/>
            <person name="Grigoriev I.V."/>
            <person name="Hibbett D.S."/>
            <person name="Martin F."/>
            <person name="Nordberg H.P."/>
            <person name="Cantor M.N."/>
            <person name="Hua S.X."/>
        </authorList>
    </citation>
    <scope>NUCLEOTIDE SEQUENCE [LARGE SCALE GENOMIC DNA]</scope>
    <source>
        <strain evidence="3 4">MUT 4182</strain>
    </source>
</reference>
<dbReference type="InterPro" id="IPR000719">
    <property type="entry name" value="Prot_kinase_dom"/>
</dbReference>